<dbReference type="InterPro" id="IPR050952">
    <property type="entry name" value="TRIM-NHL_E3_ligases"/>
</dbReference>
<dbReference type="InterPro" id="IPR011042">
    <property type="entry name" value="6-blade_b-propeller_TolB-like"/>
</dbReference>
<keyword evidence="4" id="KW-1185">Reference proteome</keyword>
<comment type="caution">
    <text evidence="3">The sequence shown here is derived from an EMBL/GenBank/DDBJ whole genome shotgun (WGS) entry which is preliminary data.</text>
</comment>
<dbReference type="STRING" id="75743.A0A401PAF9"/>
<dbReference type="AlphaFoldDB" id="A0A401PAF9"/>
<evidence type="ECO:0008006" key="5">
    <source>
        <dbReference type="Google" id="ProtNLM"/>
    </source>
</evidence>
<dbReference type="OMA" id="AESAPWV"/>
<dbReference type="PANTHER" id="PTHR24104">
    <property type="entry name" value="E3 UBIQUITIN-PROTEIN LIGASE NHLRC1-RELATED"/>
    <property type="match status" value="1"/>
</dbReference>
<dbReference type="Gene3D" id="2.120.10.30">
    <property type="entry name" value="TolB, C-terminal domain"/>
    <property type="match status" value="1"/>
</dbReference>
<feature type="repeat" description="NHL" evidence="2">
    <location>
        <begin position="140"/>
        <end position="172"/>
    </location>
</feature>
<gene>
    <name evidence="3" type="ORF">scyTo_0008500</name>
</gene>
<accession>A0A401PAF9</accession>
<dbReference type="EMBL" id="BFAA01003271">
    <property type="protein sequence ID" value="GCB70082.1"/>
    <property type="molecule type" value="Genomic_DNA"/>
</dbReference>
<name>A0A401PAF9_SCYTO</name>
<dbReference type="PANTHER" id="PTHR24104:SF21">
    <property type="entry name" value="TRIPARTITE MOTIF-CONTAINING PROTEIN 3"/>
    <property type="match status" value="1"/>
</dbReference>
<keyword evidence="1" id="KW-0677">Repeat</keyword>
<organism evidence="3 4">
    <name type="scientific">Scyliorhinus torazame</name>
    <name type="common">Cloudy catshark</name>
    <name type="synonym">Catulus torazame</name>
    <dbReference type="NCBI Taxonomy" id="75743"/>
    <lineage>
        <taxon>Eukaryota</taxon>
        <taxon>Metazoa</taxon>
        <taxon>Chordata</taxon>
        <taxon>Craniata</taxon>
        <taxon>Vertebrata</taxon>
        <taxon>Chondrichthyes</taxon>
        <taxon>Elasmobranchii</taxon>
        <taxon>Galeomorphii</taxon>
        <taxon>Galeoidea</taxon>
        <taxon>Carcharhiniformes</taxon>
        <taxon>Scyliorhinidae</taxon>
        <taxon>Scyliorhinus</taxon>
    </lineage>
</organism>
<dbReference type="PROSITE" id="PS51125">
    <property type="entry name" value="NHL"/>
    <property type="match status" value="1"/>
</dbReference>
<dbReference type="GO" id="GO:0061630">
    <property type="term" value="F:ubiquitin protein ligase activity"/>
    <property type="evidence" value="ECO:0007669"/>
    <property type="project" value="TreeGrafter"/>
</dbReference>
<proteinExistence type="predicted"/>
<dbReference type="SUPFAM" id="SSF101898">
    <property type="entry name" value="NHL repeat"/>
    <property type="match status" value="1"/>
</dbReference>
<sequence>MGMVTVQHLNHLSQTASQICQDLENIENLVRFRQNDLMYEIENPGGVKSDGLSGIHCCLDGTTYIVSVSSPWVHVLNRSGQVFQSLYCVQNQGRSKEPFLPEDVTLTRAGMVAVTDMVGGVIRIFNPHSKFSEGEWIKIGKIDCPKGIGVDPSGKLLVADYTAGKVHIFSIDHAFKVLNVQTVTGLRGPRYICSTYDGGIVVSEECGDVKVYGSNLKLMYSLGAKYCHQFGNPAGVCTDPEGNIMVVDEQKRNVTLFPKCGSPICIVSAGLRTPTTLACSSYGLLFVMDTGGNCIKVFKYRVAPYYASAKSGPSSYSPLITPREKDS</sequence>
<dbReference type="GO" id="GO:0043161">
    <property type="term" value="P:proteasome-mediated ubiquitin-dependent protein catabolic process"/>
    <property type="evidence" value="ECO:0007669"/>
    <property type="project" value="TreeGrafter"/>
</dbReference>
<dbReference type="InterPro" id="IPR001258">
    <property type="entry name" value="NHL_repeat"/>
</dbReference>
<evidence type="ECO:0000313" key="3">
    <source>
        <dbReference type="EMBL" id="GCB70082.1"/>
    </source>
</evidence>
<dbReference type="Proteomes" id="UP000288216">
    <property type="component" value="Unassembled WGS sequence"/>
</dbReference>
<evidence type="ECO:0000256" key="1">
    <source>
        <dbReference type="ARBA" id="ARBA00022737"/>
    </source>
</evidence>
<dbReference type="GO" id="GO:0000209">
    <property type="term" value="P:protein polyubiquitination"/>
    <property type="evidence" value="ECO:0007669"/>
    <property type="project" value="TreeGrafter"/>
</dbReference>
<protein>
    <recommendedName>
        <fullName evidence="5">SMP-30/Gluconolactonase/LRE-like region domain-containing protein</fullName>
    </recommendedName>
</protein>
<evidence type="ECO:0000313" key="4">
    <source>
        <dbReference type="Proteomes" id="UP000288216"/>
    </source>
</evidence>
<reference evidence="3 4" key="1">
    <citation type="journal article" date="2018" name="Nat. Ecol. Evol.">
        <title>Shark genomes provide insights into elasmobranch evolution and the origin of vertebrates.</title>
        <authorList>
            <person name="Hara Y"/>
            <person name="Yamaguchi K"/>
            <person name="Onimaru K"/>
            <person name="Kadota M"/>
            <person name="Koyanagi M"/>
            <person name="Keeley SD"/>
            <person name="Tatsumi K"/>
            <person name="Tanaka K"/>
            <person name="Motone F"/>
            <person name="Kageyama Y"/>
            <person name="Nozu R"/>
            <person name="Adachi N"/>
            <person name="Nishimura O"/>
            <person name="Nakagawa R"/>
            <person name="Tanegashima C"/>
            <person name="Kiyatake I"/>
            <person name="Matsumoto R"/>
            <person name="Murakumo K"/>
            <person name="Nishida K"/>
            <person name="Terakita A"/>
            <person name="Kuratani S"/>
            <person name="Sato K"/>
            <person name="Hyodo S Kuraku.S."/>
        </authorList>
    </citation>
    <scope>NUCLEOTIDE SEQUENCE [LARGE SCALE GENOMIC DNA]</scope>
</reference>
<dbReference type="OrthoDB" id="10020332at2759"/>
<evidence type="ECO:0000256" key="2">
    <source>
        <dbReference type="PROSITE-ProRule" id="PRU00504"/>
    </source>
</evidence>